<sequence>MPKLRESLSSQNGPSLTVTESVPTMENETFRDSHNLPEYQNLAIESAIEETLPIDQPDYVHVTNLAKQSKMDETTVISDEDDSDDDAVVFIDIAYKQPDEEPARRRNPVRKIRSKRGYLKNEHILEEDFHVLDQIDQPNSIAFRSKPSQSKSITGNKLYKKWPVNSCEMPFYNPATLQIEAIQVPEYVPKIVKRKPKPRLFVRQRRPRCSKGKVEVKYPVETLKDLVSESLVLIEDFIKKSGDQELEDLLKNQKSLKALVTSTVKGCL</sequence>
<dbReference type="AlphaFoldDB" id="A0A9N9MPM6"/>
<feature type="compositionally biased region" description="Polar residues" evidence="1">
    <location>
        <begin position="7"/>
        <end position="27"/>
    </location>
</feature>
<evidence type="ECO:0000256" key="1">
    <source>
        <dbReference type="SAM" id="MobiDB-lite"/>
    </source>
</evidence>
<dbReference type="EMBL" id="OU892281">
    <property type="protein sequence ID" value="CAG9768993.1"/>
    <property type="molecule type" value="Genomic_DNA"/>
</dbReference>
<organism evidence="2 3">
    <name type="scientific">Ceutorhynchus assimilis</name>
    <name type="common">cabbage seed weevil</name>
    <dbReference type="NCBI Taxonomy" id="467358"/>
    <lineage>
        <taxon>Eukaryota</taxon>
        <taxon>Metazoa</taxon>
        <taxon>Ecdysozoa</taxon>
        <taxon>Arthropoda</taxon>
        <taxon>Hexapoda</taxon>
        <taxon>Insecta</taxon>
        <taxon>Pterygota</taxon>
        <taxon>Neoptera</taxon>
        <taxon>Endopterygota</taxon>
        <taxon>Coleoptera</taxon>
        <taxon>Polyphaga</taxon>
        <taxon>Cucujiformia</taxon>
        <taxon>Curculionidae</taxon>
        <taxon>Ceutorhynchinae</taxon>
        <taxon>Ceutorhynchus</taxon>
    </lineage>
</organism>
<dbReference type="Proteomes" id="UP001152799">
    <property type="component" value="Chromosome 5"/>
</dbReference>
<name>A0A9N9MPM6_9CUCU</name>
<protein>
    <submittedName>
        <fullName evidence="2">Uncharacterized protein</fullName>
    </submittedName>
</protein>
<reference evidence="2" key="1">
    <citation type="submission" date="2022-01" db="EMBL/GenBank/DDBJ databases">
        <authorList>
            <person name="King R."/>
        </authorList>
    </citation>
    <scope>NUCLEOTIDE SEQUENCE</scope>
</reference>
<proteinExistence type="predicted"/>
<evidence type="ECO:0000313" key="3">
    <source>
        <dbReference type="Proteomes" id="UP001152799"/>
    </source>
</evidence>
<feature type="region of interest" description="Disordered" evidence="1">
    <location>
        <begin position="1"/>
        <end position="36"/>
    </location>
</feature>
<dbReference type="OrthoDB" id="6777410at2759"/>
<accession>A0A9N9MPM6</accession>
<keyword evidence="3" id="KW-1185">Reference proteome</keyword>
<gene>
    <name evidence="2" type="ORF">CEUTPL_LOCUS9511</name>
</gene>
<evidence type="ECO:0000313" key="2">
    <source>
        <dbReference type="EMBL" id="CAG9768993.1"/>
    </source>
</evidence>